<proteinExistence type="predicted"/>
<gene>
    <name evidence="1" type="ORF">DPMN_038811</name>
</gene>
<evidence type="ECO:0000313" key="1">
    <source>
        <dbReference type="EMBL" id="KAH3875543.1"/>
    </source>
</evidence>
<evidence type="ECO:0000313" key="2">
    <source>
        <dbReference type="Proteomes" id="UP000828390"/>
    </source>
</evidence>
<comment type="caution">
    <text evidence="1">The sequence shown here is derived from an EMBL/GenBank/DDBJ whole genome shotgun (WGS) entry which is preliminary data.</text>
</comment>
<dbReference type="AlphaFoldDB" id="A0A9D4MFC8"/>
<name>A0A9D4MFC8_DREPO</name>
<protein>
    <submittedName>
        <fullName evidence="1">Uncharacterized protein</fullName>
    </submittedName>
</protein>
<keyword evidence="2" id="KW-1185">Reference proteome</keyword>
<accession>A0A9D4MFC8</accession>
<sequence length="111" mass="12345">MSAFETSFLEMAKAQVSRLEKQGKKEDERHPMGAFFESCALRAKKLPQATQGWLHMQCSTLMYSAESNEAVPQYAPVGQIPYAAPKVPNSHFLTPSSSAIEGYVNVPTYSW</sequence>
<reference evidence="1" key="2">
    <citation type="submission" date="2020-11" db="EMBL/GenBank/DDBJ databases">
        <authorList>
            <person name="McCartney M.A."/>
            <person name="Auch B."/>
            <person name="Kono T."/>
            <person name="Mallez S."/>
            <person name="Becker A."/>
            <person name="Gohl D.M."/>
            <person name="Silverstein K.A.T."/>
            <person name="Koren S."/>
            <person name="Bechman K.B."/>
            <person name="Herman A."/>
            <person name="Abrahante J.E."/>
            <person name="Garbe J."/>
        </authorList>
    </citation>
    <scope>NUCLEOTIDE SEQUENCE</scope>
    <source>
        <strain evidence="1">Duluth1</strain>
        <tissue evidence="1">Whole animal</tissue>
    </source>
</reference>
<dbReference type="EMBL" id="JAIWYP010000002">
    <property type="protein sequence ID" value="KAH3875543.1"/>
    <property type="molecule type" value="Genomic_DNA"/>
</dbReference>
<dbReference type="Proteomes" id="UP000828390">
    <property type="component" value="Unassembled WGS sequence"/>
</dbReference>
<reference evidence="1" key="1">
    <citation type="journal article" date="2019" name="bioRxiv">
        <title>The Genome of the Zebra Mussel, Dreissena polymorpha: A Resource for Invasive Species Research.</title>
        <authorList>
            <person name="McCartney M.A."/>
            <person name="Auch B."/>
            <person name="Kono T."/>
            <person name="Mallez S."/>
            <person name="Zhang Y."/>
            <person name="Obille A."/>
            <person name="Becker A."/>
            <person name="Abrahante J.E."/>
            <person name="Garbe J."/>
            <person name="Badalamenti J.P."/>
            <person name="Herman A."/>
            <person name="Mangelson H."/>
            <person name="Liachko I."/>
            <person name="Sullivan S."/>
            <person name="Sone E.D."/>
            <person name="Koren S."/>
            <person name="Silverstein K.A.T."/>
            <person name="Beckman K.B."/>
            <person name="Gohl D.M."/>
        </authorList>
    </citation>
    <scope>NUCLEOTIDE SEQUENCE</scope>
    <source>
        <strain evidence="1">Duluth1</strain>
        <tissue evidence="1">Whole animal</tissue>
    </source>
</reference>
<organism evidence="1 2">
    <name type="scientific">Dreissena polymorpha</name>
    <name type="common">Zebra mussel</name>
    <name type="synonym">Mytilus polymorpha</name>
    <dbReference type="NCBI Taxonomy" id="45954"/>
    <lineage>
        <taxon>Eukaryota</taxon>
        <taxon>Metazoa</taxon>
        <taxon>Spiralia</taxon>
        <taxon>Lophotrochozoa</taxon>
        <taxon>Mollusca</taxon>
        <taxon>Bivalvia</taxon>
        <taxon>Autobranchia</taxon>
        <taxon>Heteroconchia</taxon>
        <taxon>Euheterodonta</taxon>
        <taxon>Imparidentia</taxon>
        <taxon>Neoheterodontei</taxon>
        <taxon>Myida</taxon>
        <taxon>Dreissenoidea</taxon>
        <taxon>Dreissenidae</taxon>
        <taxon>Dreissena</taxon>
    </lineage>
</organism>